<reference evidence="3 4" key="1">
    <citation type="journal article" date="2016" name="Antonie Van Leeuwenhoek">
        <title>Bacillus depressus sp. nov., isolated from soil of a sunflower field.</title>
        <authorList>
            <person name="Wei X."/>
            <person name="Xin D."/>
            <person name="Xin Y."/>
            <person name="Zhang H."/>
            <person name="Wang T."/>
            <person name="Zhang J."/>
        </authorList>
    </citation>
    <scope>NUCLEOTIDE SEQUENCE [LARGE SCALE GENOMIC DNA]</scope>
    <source>
        <strain evidence="3 4">BZ1</strain>
    </source>
</reference>
<dbReference type="PRINTS" id="PR00111">
    <property type="entry name" value="ABHYDROLASE"/>
</dbReference>
<sequence>MDEEGENMAQPISKIIKINENVSFEVKIAGQGEPVVFLHNIGGLKWNRFLDQLSDHYQVYAPHLPGTGASTGLETINNLWDLILCYYDLFDELGLESAHVIGHSLGGMIAAELAATDQSRVKQLVAIAPVGLFLEDHPIPDMFAMLPEELNRLLILDQDSPEAQMMRYVPDDLDDRTELMIERIQNQVAAAKFLWPIPDKGLKSRIHRIKAQTLLVWGKQDGLIPVVYGEEFNRRIAHSELKIIESASHLVDVEQTEKVIAHIQDFLKTSIVASSR</sequence>
<dbReference type="GO" id="GO:0016787">
    <property type="term" value="F:hydrolase activity"/>
    <property type="evidence" value="ECO:0007669"/>
    <property type="project" value="UniProtKB-KW"/>
</dbReference>
<gene>
    <name evidence="3" type="ORF">F7731_12225</name>
</gene>
<dbReference type="AlphaFoldDB" id="A0A6L3V709"/>
<name>A0A6L3V709_9BACI</name>
<feature type="domain" description="AB hydrolase-1" evidence="2">
    <location>
        <begin position="34"/>
        <end position="251"/>
    </location>
</feature>
<keyword evidence="4" id="KW-1185">Reference proteome</keyword>
<dbReference type="Gene3D" id="3.40.50.1820">
    <property type="entry name" value="alpha/beta hydrolase"/>
    <property type="match status" value="1"/>
</dbReference>
<evidence type="ECO:0000313" key="4">
    <source>
        <dbReference type="Proteomes" id="UP000481030"/>
    </source>
</evidence>
<proteinExistence type="predicted"/>
<evidence type="ECO:0000259" key="2">
    <source>
        <dbReference type="Pfam" id="PF00561"/>
    </source>
</evidence>
<dbReference type="Proteomes" id="UP000481030">
    <property type="component" value="Unassembled WGS sequence"/>
</dbReference>
<dbReference type="GO" id="GO:0016020">
    <property type="term" value="C:membrane"/>
    <property type="evidence" value="ECO:0007669"/>
    <property type="project" value="TreeGrafter"/>
</dbReference>
<dbReference type="EMBL" id="WBOS01000004">
    <property type="protein sequence ID" value="KAB2336252.1"/>
    <property type="molecule type" value="Genomic_DNA"/>
</dbReference>
<dbReference type="Pfam" id="PF00561">
    <property type="entry name" value="Abhydrolase_1"/>
    <property type="match status" value="1"/>
</dbReference>
<dbReference type="PANTHER" id="PTHR43798:SF31">
    <property type="entry name" value="AB HYDROLASE SUPERFAMILY PROTEIN YCLE"/>
    <property type="match status" value="1"/>
</dbReference>
<protein>
    <submittedName>
        <fullName evidence="3">Alpha/beta hydrolase</fullName>
    </submittedName>
</protein>
<dbReference type="SUPFAM" id="SSF53474">
    <property type="entry name" value="alpha/beta-Hydrolases"/>
    <property type="match status" value="1"/>
</dbReference>
<dbReference type="OrthoDB" id="9808398at2"/>
<accession>A0A6L3V709</accession>
<evidence type="ECO:0000256" key="1">
    <source>
        <dbReference type="ARBA" id="ARBA00022801"/>
    </source>
</evidence>
<keyword evidence="1 3" id="KW-0378">Hydrolase</keyword>
<organism evidence="3 4">
    <name type="scientific">Cytobacillus depressus</name>
    <dbReference type="NCBI Taxonomy" id="1602942"/>
    <lineage>
        <taxon>Bacteria</taxon>
        <taxon>Bacillati</taxon>
        <taxon>Bacillota</taxon>
        <taxon>Bacilli</taxon>
        <taxon>Bacillales</taxon>
        <taxon>Bacillaceae</taxon>
        <taxon>Cytobacillus</taxon>
    </lineage>
</organism>
<evidence type="ECO:0000313" key="3">
    <source>
        <dbReference type="EMBL" id="KAB2336252.1"/>
    </source>
</evidence>
<comment type="caution">
    <text evidence="3">The sequence shown here is derived from an EMBL/GenBank/DDBJ whole genome shotgun (WGS) entry which is preliminary data.</text>
</comment>
<dbReference type="InterPro" id="IPR029058">
    <property type="entry name" value="AB_hydrolase_fold"/>
</dbReference>
<dbReference type="InterPro" id="IPR000073">
    <property type="entry name" value="AB_hydrolase_1"/>
</dbReference>
<dbReference type="InterPro" id="IPR050266">
    <property type="entry name" value="AB_hydrolase_sf"/>
</dbReference>
<dbReference type="PANTHER" id="PTHR43798">
    <property type="entry name" value="MONOACYLGLYCEROL LIPASE"/>
    <property type="match status" value="1"/>
</dbReference>